<dbReference type="SUPFAM" id="SSF52540">
    <property type="entry name" value="P-loop containing nucleoside triphosphate hydrolases"/>
    <property type="match status" value="1"/>
</dbReference>
<evidence type="ECO:0000259" key="6">
    <source>
        <dbReference type="Pfam" id="PF23559"/>
    </source>
</evidence>
<dbReference type="Gene3D" id="3.80.10.10">
    <property type="entry name" value="Ribonuclease Inhibitor"/>
    <property type="match status" value="1"/>
</dbReference>
<dbReference type="Gene3D" id="1.10.10.10">
    <property type="entry name" value="Winged helix-like DNA-binding domain superfamily/Winged helix DNA-binding domain"/>
    <property type="match status" value="1"/>
</dbReference>
<keyword evidence="2" id="KW-0547">Nucleotide-binding</keyword>
<evidence type="ECO:0000256" key="1">
    <source>
        <dbReference type="ARBA" id="ARBA00022737"/>
    </source>
</evidence>
<accession>A0A2P5AQJ3</accession>
<evidence type="ECO:0000259" key="7">
    <source>
        <dbReference type="Pfam" id="PF23598"/>
    </source>
</evidence>
<dbReference type="InterPro" id="IPR032675">
    <property type="entry name" value="LRR_dom_sf"/>
</dbReference>
<dbReference type="InterPro" id="IPR041118">
    <property type="entry name" value="Rx_N"/>
</dbReference>
<dbReference type="Gene3D" id="3.40.50.300">
    <property type="entry name" value="P-loop containing nucleotide triphosphate hydrolases"/>
    <property type="match status" value="1"/>
</dbReference>
<dbReference type="InterPro" id="IPR058922">
    <property type="entry name" value="WHD_DRP"/>
</dbReference>
<dbReference type="AlphaFoldDB" id="A0A2P5AQJ3"/>
<dbReference type="InterPro" id="IPR042197">
    <property type="entry name" value="Apaf_helical"/>
</dbReference>
<dbReference type="InterPro" id="IPR038005">
    <property type="entry name" value="RX-like_CC"/>
</dbReference>
<evidence type="ECO:0000259" key="4">
    <source>
        <dbReference type="Pfam" id="PF00931"/>
    </source>
</evidence>
<name>A0A2P5AQJ3_TREOI</name>
<keyword evidence="9" id="KW-1185">Reference proteome</keyword>
<dbReference type="Proteomes" id="UP000237000">
    <property type="component" value="Unassembled WGS sequence"/>
</dbReference>
<dbReference type="CDD" id="cd14798">
    <property type="entry name" value="RX-CC_like"/>
    <property type="match status" value="1"/>
</dbReference>
<dbReference type="Gene3D" id="1.10.8.430">
    <property type="entry name" value="Helical domain of apoptotic protease-activating factors"/>
    <property type="match status" value="1"/>
</dbReference>
<feature type="domain" description="Disease resistance R13L4/SHOC-2-like LRR" evidence="7">
    <location>
        <begin position="554"/>
        <end position="883"/>
    </location>
</feature>
<dbReference type="OrthoDB" id="598235at2759"/>
<sequence length="939" mass="108701">MAETFLSPVINKLVDLLVEQASLLNGVHKEVSSLKDELEIIQPFVKDAEAKLSKGEVSEAMKVWLKQLRDEADRIEDIIDEYLYHLAKRHHERGFVDSLRKAGDFFRSLKLRHDKASEIRDIKESLREIKERGLSYGLRPLEQELSRSTVTKVDAAGVDPQLGSLFIEEEEPVGIDSTCKEVIRSLVEGPSTRSVISLVGGGGIGKTTLAKKVFKDDAVRQHFEFFAWITVSQSYNMEKVLKSMKNQICQEKEDTDGTIEELIEFLRHYLKKRRYVVVFDDLWIIDFWQVIKHAMPSNNTGARIIITTRNFAIASAVKDTSYDHIHELKTWSLELSWALFCKKAFHFEFDGCCPKELEQLSREIVSECQGLPIVIAVVAGLLSKKEKTKLEWQRVLDNLNYATKRNPRLSSVPEILSFSYHDLPYHLRSCLLYFGNFPEDYSVLDERLCRLWISEDFIFKSKPHKTLEQVAEEYLSELIQRNLVSFEIENGVYRMCKVHDLIRDIILTGIGGGFNYCHIISNESKLRFKEKSRRLSIHDTTKDVLNLIRDDSKIRSILLFNIDELNESFVIHLVTKFKLLKVLDFEDAPLRNIPKEIGYLFNLKYLNLKGTPVKRVPKSIGKLQNLQTFNLDQSLVQELPIEIQKLRHLRHLEVEPIVSTYSCDLDRGVRIHEGIGSLEELQTLTSLRAYPITFDLKKELERLRQLRILSIYQVTAEIGKAIGASIEKLNYLEELSLKAVSEDDILDLNCISSPPPLLRYFQLCCRLHKLPNWMSKLQNLQGLDLFLSRLTDDPLKILKELPNLAFLGMYQTYDGEELHFEEGGFRKLKHLIVRKLEGLRVVKIDRGALPRLEKFRFGPFPQMKMMPSDILHITNLISLDIVDMPREFVIGLQPDGGSHYWKIQHVPSVIFWYKRKWRIYNSYKLGAPDLLELLQEQVS</sequence>
<dbReference type="Pfam" id="PF23598">
    <property type="entry name" value="LRR_14"/>
    <property type="match status" value="1"/>
</dbReference>
<comment type="caution">
    <text evidence="8">The sequence shown here is derived from an EMBL/GenBank/DDBJ whole genome shotgun (WGS) entry which is preliminary data.</text>
</comment>
<dbReference type="FunFam" id="1.10.10.10:FF:000322">
    <property type="entry name" value="Probable disease resistance protein At1g63360"/>
    <property type="match status" value="1"/>
</dbReference>
<feature type="domain" description="Disease resistance protein winged helix" evidence="6">
    <location>
        <begin position="437"/>
        <end position="506"/>
    </location>
</feature>
<dbReference type="Gene3D" id="1.20.5.4130">
    <property type="match status" value="1"/>
</dbReference>
<dbReference type="GO" id="GO:0043531">
    <property type="term" value="F:ADP binding"/>
    <property type="evidence" value="ECO:0007669"/>
    <property type="project" value="InterPro"/>
</dbReference>
<feature type="domain" description="Disease resistance N-terminal" evidence="5">
    <location>
        <begin position="5"/>
        <end position="96"/>
    </location>
</feature>
<dbReference type="PANTHER" id="PTHR23155">
    <property type="entry name" value="DISEASE RESISTANCE PROTEIN RP"/>
    <property type="match status" value="1"/>
</dbReference>
<evidence type="ECO:0000313" key="8">
    <source>
        <dbReference type="EMBL" id="PON38741.1"/>
    </source>
</evidence>
<evidence type="ECO:0000256" key="2">
    <source>
        <dbReference type="ARBA" id="ARBA00022741"/>
    </source>
</evidence>
<dbReference type="InterPro" id="IPR055414">
    <property type="entry name" value="LRR_R13L4/SHOC2-like"/>
</dbReference>
<evidence type="ECO:0000259" key="5">
    <source>
        <dbReference type="Pfam" id="PF18052"/>
    </source>
</evidence>
<feature type="domain" description="NB-ARC" evidence="4">
    <location>
        <begin position="177"/>
        <end position="346"/>
    </location>
</feature>
<dbReference type="Pfam" id="PF23559">
    <property type="entry name" value="WHD_DRP"/>
    <property type="match status" value="1"/>
</dbReference>
<dbReference type="InterPro" id="IPR036388">
    <property type="entry name" value="WH-like_DNA-bd_sf"/>
</dbReference>
<dbReference type="PRINTS" id="PR00364">
    <property type="entry name" value="DISEASERSIST"/>
</dbReference>
<dbReference type="InterPro" id="IPR002182">
    <property type="entry name" value="NB-ARC"/>
</dbReference>
<organism evidence="8 9">
    <name type="scientific">Trema orientale</name>
    <name type="common">Charcoal tree</name>
    <name type="synonym">Celtis orientalis</name>
    <dbReference type="NCBI Taxonomy" id="63057"/>
    <lineage>
        <taxon>Eukaryota</taxon>
        <taxon>Viridiplantae</taxon>
        <taxon>Streptophyta</taxon>
        <taxon>Embryophyta</taxon>
        <taxon>Tracheophyta</taxon>
        <taxon>Spermatophyta</taxon>
        <taxon>Magnoliopsida</taxon>
        <taxon>eudicotyledons</taxon>
        <taxon>Gunneridae</taxon>
        <taxon>Pentapetalae</taxon>
        <taxon>rosids</taxon>
        <taxon>fabids</taxon>
        <taxon>Rosales</taxon>
        <taxon>Cannabaceae</taxon>
        <taxon>Trema</taxon>
    </lineage>
</organism>
<dbReference type="SUPFAM" id="SSF52058">
    <property type="entry name" value="L domain-like"/>
    <property type="match status" value="1"/>
</dbReference>
<dbReference type="PANTHER" id="PTHR23155:SF1052">
    <property type="entry name" value="DISEASE RESISTANCE PROTEIN RPM1"/>
    <property type="match status" value="1"/>
</dbReference>
<dbReference type="Pfam" id="PF18052">
    <property type="entry name" value="Rx_N"/>
    <property type="match status" value="1"/>
</dbReference>
<gene>
    <name evidence="8" type="ORF">TorRG33x02_344350</name>
</gene>
<dbReference type="Pfam" id="PF00931">
    <property type="entry name" value="NB-ARC"/>
    <property type="match status" value="1"/>
</dbReference>
<dbReference type="GO" id="GO:0098542">
    <property type="term" value="P:defense response to other organism"/>
    <property type="evidence" value="ECO:0007669"/>
    <property type="project" value="TreeGrafter"/>
</dbReference>
<evidence type="ECO:0000313" key="9">
    <source>
        <dbReference type="Proteomes" id="UP000237000"/>
    </source>
</evidence>
<dbReference type="EMBL" id="JXTC01000743">
    <property type="protein sequence ID" value="PON38741.1"/>
    <property type="molecule type" value="Genomic_DNA"/>
</dbReference>
<dbReference type="InterPro" id="IPR027417">
    <property type="entry name" value="P-loop_NTPase"/>
</dbReference>
<protein>
    <submittedName>
        <fullName evidence="8">NB-ARC domain, LRR domain containing protein</fullName>
    </submittedName>
</protein>
<dbReference type="InterPro" id="IPR044974">
    <property type="entry name" value="Disease_R_plants"/>
</dbReference>
<proteinExistence type="predicted"/>
<keyword evidence="3" id="KW-0611">Plant defense</keyword>
<dbReference type="InParanoid" id="A0A2P5AQJ3"/>
<dbReference type="FunFam" id="3.40.50.300:FF:001091">
    <property type="entry name" value="Probable disease resistance protein At1g61300"/>
    <property type="match status" value="1"/>
</dbReference>
<evidence type="ECO:0000256" key="3">
    <source>
        <dbReference type="ARBA" id="ARBA00022821"/>
    </source>
</evidence>
<keyword evidence="1" id="KW-0677">Repeat</keyword>
<reference evidence="9" key="1">
    <citation type="submission" date="2016-06" db="EMBL/GenBank/DDBJ databases">
        <title>Parallel loss of symbiosis genes in relatives of nitrogen-fixing non-legume Parasponia.</title>
        <authorList>
            <person name="Van Velzen R."/>
            <person name="Holmer R."/>
            <person name="Bu F."/>
            <person name="Rutten L."/>
            <person name="Van Zeijl A."/>
            <person name="Liu W."/>
            <person name="Santuari L."/>
            <person name="Cao Q."/>
            <person name="Sharma T."/>
            <person name="Shen D."/>
            <person name="Roswanjaya Y."/>
            <person name="Wardhani T."/>
            <person name="Kalhor M.S."/>
            <person name="Jansen J."/>
            <person name="Van den Hoogen J."/>
            <person name="Gungor B."/>
            <person name="Hartog M."/>
            <person name="Hontelez J."/>
            <person name="Verver J."/>
            <person name="Yang W.-C."/>
            <person name="Schijlen E."/>
            <person name="Repin R."/>
            <person name="Schilthuizen M."/>
            <person name="Schranz E."/>
            <person name="Heidstra R."/>
            <person name="Miyata K."/>
            <person name="Fedorova E."/>
            <person name="Kohlen W."/>
            <person name="Bisseling T."/>
            <person name="Smit S."/>
            <person name="Geurts R."/>
        </authorList>
    </citation>
    <scope>NUCLEOTIDE SEQUENCE [LARGE SCALE GENOMIC DNA]</scope>
    <source>
        <strain evidence="9">cv. RG33-2</strain>
    </source>
</reference>